<dbReference type="FunFam" id="1.25.40.10:FF:000285">
    <property type="entry name" value="Pentatricopeptide repeat-containing protein, chloroplastic"/>
    <property type="match status" value="1"/>
</dbReference>
<dbReference type="Gene3D" id="1.25.40.10">
    <property type="entry name" value="Tetratricopeptide repeat domain"/>
    <property type="match status" value="6"/>
</dbReference>
<dbReference type="FunFam" id="1.25.40.10:FF:000090">
    <property type="entry name" value="Pentatricopeptide repeat-containing protein, chloroplastic"/>
    <property type="match status" value="1"/>
</dbReference>
<keyword evidence="1" id="KW-0677">Repeat</keyword>
<proteinExistence type="predicted"/>
<protein>
    <submittedName>
        <fullName evidence="4 5">Pentatricopeptide repeat-containing protein At4g08210-like</fullName>
    </submittedName>
</protein>
<dbReference type="Pfam" id="PF13041">
    <property type="entry name" value="PPR_2"/>
    <property type="match status" value="2"/>
</dbReference>
<evidence type="ECO:0000313" key="3">
    <source>
        <dbReference type="Proteomes" id="UP001515500"/>
    </source>
</evidence>
<dbReference type="GO" id="GO:0009451">
    <property type="term" value="P:RNA modification"/>
    <property type="evidence" value="ECO:0007669"/>
    <property type="project" value="InterPro"/>
</dbReference>
<dbReference type="InterPro" id="IPR011990">
    <property type="entry name" value="TPR-like_helical_dom_sf"/>
</dbReference>
<reference evidence="4 5" key="1">
    <citation type="submission" date="2025-04" db="UniProtKB">
        <authorList>
            <consortium name="RefSeq"/>
        </authorList>
    </citation>
    <scope>IDENTIFICATION</scope>
</reference>
<dbReference type="Pfam" id="PF01535">
    <property type="entry name" value="PPR"/>
    <property type="match status" value="6"/>
</dbReference>
<dbReference type="PANTHER" id="PTHR47926:SF342">
    <property type="entry name" value="TETRATRICOPEPTIDE-LIKE HELICAL DOMAIN-CONTAINING PROTEIN-RELATED"/>
    <property type="match status" value="1"/>
</dbReference>
<dbReference type="GO" id="GO:0003723">
    <property type="term" value="F:RNA binding"/>
    <property type="evidence" value="ECO:0007669"/>
    <property type="project" value="InterPro"/>
</dbReference>
<evidence type="ECO:0000256" key="2">
    <source>
        <dbReference type="PROSITE-ProRule" id="PRU00708"/>
    </source>
</evidence>
<organism evidence="3 4">
    <name type="scientific">Dioscorea cayennensis subsp. rotundata</name>
    <name type="common">White Guinea yam</name>
    <name type="synonym">Dioscorea rotundata</name>
    <dbReference type="NCBI Taxonomy" id="55577"/>
    <lineage>
        <taxon>Eukaryota</taxon>
        <taxon>Viridiplantae</taxon>
        <taxon>Streptophyta</taxon>
        <taxon>Embryophyta</taxon>
        <taxon>Tracheophyta</taxon>
        <taxon>Spermatophyta</taxon>
        <taxon>Magnoliopsida</taxon>
        <taxon>Liliopsida</taxon>
        <taxon>Dioscoreales</taxon>
        <taxon>Dioscoreaceae</taxon>
        <taxon>Dioscorea</taxon>
    </lineage>
</organism>
<dbReference type="Proteomes" id="UP001515500">
    <property type="component" value="Chromosome 14"/>
</dbReference>
<evidence type="ECO:0000313" key="4">
    <source>
        <dbReference type="RefSeq" id="XP_039137828.1"/>
    </source>
</evidence>
<dbReference type="RefSeq" id="XP_039137828.1">
    <property type="nucleotide sequence ID" value="XM_039281894.1"/>
</dbReference>
<accession>A0AB40CD53</accession>
<feature type="repeat" description="PPR" evidence="2">
    <location>
        <begin position="181"/>
        <end position="215"/>
    </location>
</feature>
<dbReference type="RefSeq" id="XP_039137829.1">
    <property type="nucleotide sequence ID" value="XM_039281895.1"/>
</dbReference>
<evidence type="ECO:0000313" key="5">
    <source>
        <dbReference type="RefSeq" id="XP_039137829.1"/>
    </source>
</evidence>
<dbReference type="InterPro" id="IPR046960">
    <property type="entry name" value="PPR_At4g14850-like_plant"/>
</dbReference>
<dbReference type="AlphaFoldDB" id="A0AB40CD53"/>
<dbReference type="FunFam" id="1.25.40.10:FF:000381">
    <property type="entry name" value="Pentatricopeptide repeat-containing protein"/>
    <property type="match status" value="1"/>
</dbReference>
<name>A0AB40CD53_DIOCR</name>
<dbReference type="NCBIfam" id="TIGR00756">
    <property type="entry name" value="PPR"/>
    <property type="match status" value="4"/>
</dbReference>
<sequence length="700" mass="77467">MREMARLFSRPLNFESIVRVLRGFRRVGAVNHGKSLHSQLIKLGICGSTFIANNLMSMYSEIELLDDARKMFVEMPERNVVSWTALISAHIYAGEPFEALRVFDQMLEFGLEEPNGFTFSAALKACSLLRDIEYGRWIHELVSRAGLLFDTVLMNSVLDMYVKCGSVEEAARVFDEIFPGNFTSWNTMIAGYCKEGNMVEAEELFCRAPQHDGVSFNCLIAGFAQIESPKASEYVCLMHKLGFKLDHFTFPCALNTCGSLRLEQLGMQIHSYIVKYGFESCHYTGPALVDMYAKCGRINEARELFDQYSRQCPLWDRVPLFNSMLSGYVCNQNERAALDLILEIYKLAVGMDAYTLSSALKVCINLQNLKIGMQVHSLIVTNGCHFDSIVGSVLVDLYTKCCRLDDARKVFAGLPSKDAIAWSGLITGCVQQGSHGLAFSLFRDMISSSVGLDHYVVSSIVKACSVLSAIQSGKQAHTLCIKSGVDTENVIVASLIDMYSKCGDIDDGLAVFESVTKKDAVIWTGMIIGCGNNGRAMGAINLFEKMLESGEKPNEITFLGVLSACRHAGMVGEACAFFKQMNDTHGLAPTSEHYFCMVDILSRDGRFEEAKKLIGDMPCEANETILNSLLAACAIHQNADLSKLVSKELLQDPIHDTSHYVTLSNVCASLGLWDGSAKLREMIRRVSQKEAGRSWLEASP</sequence>
<dbReference type="GeneID" id="120275352"/>
<keyword evidence="3" id="KW-1185">Reference proteome</keyword>
<dbReference type="PROSITE" id="PS51375">
    <property type="entry name" value="PPR"/>
    <property type="match status" value="4"/>
</dbReference>
<dbReference type="InterPro" id="IPR002885">
    <property type="entry name" value="PPR_rpt"/>
</dbReference>
<feature type="repeat" description="PPR" evidence="2">
    <location>
        <begin position="418"/>
        <end position="452"/>
    </location>
</feature>
<feature type="repeat" description="PPR" evidence="2">
    <location>
        <begin position="519"/>
        <end position="553"/>
    </location>
</feature>
<feature type="repeat" description="PPR" evidence="2">
    <location>
        <begin position="79"/>
        <end position="113"/>
    </location>
</feature>
<evidence type="ECO:0000256" key="1">
    <source>
        <dbReference type="ARBA" id="ARBA00022737"/>
    </source>
</evidence>
<gene>
    <name evidence="4 5" type="primary">LOC120275352</name>
</gene>
<dbReference type="PANTHER" id="PTHR47926">
    <property type="entry name" value="PENTATRICOPEPTIDE REPEAT-CONTAINING PROTEIN"/>
    <property type="match status" value="1"/>
</dbReference>